<dbReference type="Pfam" id="PF00534">
    <property type="entry name" value="Glycos_transf_1"/>
    <property type="match status" value="1"/>
</dbReference>
<comment type="caution">
    <text evidence="5">The sequence shown here is derived from an EMBL/GenBank/DDBJ whole genome shotgun (WGS) entry which is preliminary data.</text>
</comment>
<organism evidence="5 6">
    <name type="scientific">Candidatus Iainarchaeum sp</name>
    <dbReference type="NCBI Taxonomy" id="3101447"/>
    <lineage>
        <taxon>Archaea</taxon>
        <taxon>Candidatus Iainarchaeota</taxon>
        <taxon>Candidatus Iainarchaeia</taxon>
        <taxon>Candidatus Iainarchaeales</taxon>
        <taxon>Candidatus Iainarchaeaceae</taxon>
        <taxon>Candidatus Iainarchaeum</taxon>
    </lineage>
</organism>
<dbReference type="PANTHER" id="PTHR12526">
    <property type="entry name" value="GLYCOSYLTRANSFERASE"/>
    <property type="match status" value="1"/>
</dbReference>
<evidence type="ECO:0000259" key="4">
    <source>
        <dbReference type="Pfam" id="PF13439"/>
    </source>
</evidence>
<dbReference type="CDD" id="cd03801">
    <property type="entry name" value="GT4_PimA-like"/>
    <property type="match status" value="1"/>
</dbReference>
<reference evidence="6" key="1">
    <citation type="journal article" date="2020" name="bioRxiv">
        <title>A rank-normalized archaeal taxonomy based on genome phylogeny resolves widespread incomplete and uneven classifications.</title>
        <authorList>
            <person name="Rinke C."/>
            <person name="Chuvochina M."/>
            <person name="Mussig A.J."/>
            <person name="Chaumeil P.-A."/>
            <person name="Waite D.W."/>
            <person name="Whitman W.B."/>
            <person name="Parks D.H."/>
            <person name="Hugenholtz P."/>
        </authorList>
    </citation>
    <scope>NUCLEOTIDE SEQUENCE [LARGE SCALE GENOMIC DNA]</scope>
</reference>
<dbReference type="Gene3D" id="3.40.50.2000">
    <property type="entry name" value="Glycogen Phosphorylase B"/>
    <property type="match status" value="2"/>
</dbReference>
<dbReference type="PANTHER" id="PTHR12526:SF510">
    <property type="entry name" value="D-INOSITOL 3-PHOSPHATE GLYCOSYLTRANSFERASE"/>
    <property type="match status" value="1"/>
</dbReference>
<dbReference type="GO" id="GO:0016757">
    <property type="term" value="F:glycosyltransferase activity"/>
    <property type="evidence" value="ECO:0007669"/>
    <property type="project" value="UniProtKB-KW"/>
</dbReference>
<name>A0A7J4IZR6_9ARCH</name>
<evidence type="ECO:0000256" key="1">
    <source>
        <dbReference type="ARBA" id="ARBA00022676"/>
    </source>
</evidence>
<feature type="domain" description="Glycosyltransferase subfamily 4-like N-terminal" evidence="4">
    <location>
        <begin position="16"/>
        <end position="163"/>
    </location>
</feature>
<protein>
    <submittedName>
        <fullName evidence="5">Glycosyltransferase family 4 protein</fullName>
    </submittedName>
</protein>
<dbReference type="InterPro" id="IPR028098">
    <property type="entry name" value="Glyco_trans_4-like_N"/>
</dbReference>
<evidence type="ECO:0000256" key="2">
    <source>
        <dbReference type="ARBA" id="ARBA00022679"/>
    </source>
</evidence>
<accession>A0A7J4IZR6</accession>
<evidence type="ECO:0000313" key="5">
    <source>
        <dbReference type="EMBL" id="HIH10394.1"/>
    </source>
</evidence>
<dbReference type="InterPro" id="IPR001296">
    <property type="entry name" value="Glyco_trans_1"/>
</dbReference>
<keyword evidence="1" id="KW-0328">Glycosyltransferase</keyword>
<dbReference type="SUPFAM" id="SSF53756">
    <property type="entry name" value="UDP-Glycosyltransferase/glycogen phosphorylase"/>
    <property type="match status" value="1"/>
</dbReference>
<sequence length="446" mass="49224">MIICHASTSFFPFIDGGVATHVFNLSKSHVMQGHEVHAIHLRQRDEPLYERLHGIHVHRIEFTGRDLHNGFNEFKDYIFSACHNLLSDDGKYGAGAPHAAPLYRPSGYEGFKAVNEFVGREISQIADEHCADIVHIHDFPFLFAHKYLAKRVAKIITWHVPFPPLMAPTLLDFLIPNLSSYDHVGFLTQPYLDEAVGAGLQSFGASVLWPMANSGIFHGSTKEQTEVAKQMICKSSGRKVILCVQRIDNKSGHEQIVRAMPKVLEQVPDALLVFVGVHPPHYDILKSPHLRRLIVLINLLGIGASVRFLENVGYLSMPQVYAAADVVCLCSKNEGFGLAISEAMHCGKPVIGTNTVGIAAQIKHGLNGFLVGVGDHGATAESIITLLLDDGLCRKMSQASIGISRKFSMQEGTQRHLETYMQLIEKKNIPLHSNIGRDQDAAAVHE</sequence>
<gene>
    <name evidence="5" type="ORF">HA254_07060</name>
</gene>
<keyword evidence="2 5" id="KW-0808">Transferase</keyword>
<feature type="domain" description="Glycosyl transferase family 1" evidence="3">
    <location>
        <begin position="234"/>
        <end position="399"/>
    </location>
</feature>
<dbReference type="AlphaFoldDB" id="A0A7J4IZR6"/>
<dbReference type="Pfam" id="PF13439">
    <property type="entry name" value="Glyco_transf_4"/>
    <property type="match status" value="1"/>
</dbReference>
<dbReference type="EMBL" id="DUGC01000113">
    <property type="protein sequence ID" value="HIH10394.1"/>
    <property type="molecule type" value="Genomic_DNA"/>
</dbReference>
<evidence type="ECO:0000313" key="6">
    <source>
        <dbReference type="Proteomes" id="UP000565078"/>
    </source>
</evidence>
<evidence type="ECO:0000259" key="3">
    <source>
        <dbReference type="Pfam" id="PF00534"/>
    </source>
</evidence>
<dbReference type="Proteomes" id="UP000565078">
    <property type="component" value="Unassembled WGS sequence"/>
</dbReference>
<proteinExistence type="predicted"/>